<dbReference type="Gene3D" id="1.10.260.40">
    <property type="entry name" value="lambda repressor-like DNA-binding domains"/>
    <property type="match status" value="1"/>
</dbReference>
<dbReference type="EMBL" id="AE005673">
    <property type="protein sequence ID" value="AAK25126.1"/>
    <property type="molecule type" value="Genomic_DNA"/>
</dbReference>
<evidence type="ECO:0000256" key="1">
    <source>
        <dbReference type="SAM" id="MobiDB-lite"/>
    </source>
</evidence>
<dbReference type="Proteomes" id="UP000001816">
    <property type="component" value="Chromosome"/>
</dbReference>
<dbReference type="PROSITE" id="PS50943">
    <property type="entry name" value="HTH_CROC1"/>
    <property type="match status" value="1"/>
</dbReference>
<dbReference type="EnsemblBacteria" id="AAK25126">
    <property type="protein sequence ID" value="AAK25126"/>
    <property type="gene ID" value="CC_3164"/>
</dbReference>
<keyword evidence="4" id="KW-1185">Reference proteome</keyword>
<dbReference type="PIR" id="B87641">
    <property type="entry name" value="B87641"/>
</dbReference>
<dbReference type="GO" id="GO:0003677">
    <property type="term" value="F:DNA binding"/>
    <property type="evidence" value="ECO:0007669"/>
    <property type="project" value="InterPro"/>
</dbReference>
<evidence type="ECO:0000313" key="4">
    <source>
        <dbReference type="Proteomes" id="UP000001816"/>
    </source>
</evidence>
<evidence type="ECO:0000259" key="2">
    <source>
        <dbReference type="PROSITE" id="PS50943"/>
    </source>
</evidence>
<gene>
    <name evidence="3" type="ordered locus">CC_3164</name>
</gene>
<dbReference type="SMR" id="Q9A3N8"/>
<dbReference type="BioCyc" id="CAULO:CC3164-MONOMER"/>
<accession>Q9A3N8</accession>
<protein>
    <submittedName>
        <fullName evidence="3">Transcriptional regulator, Cro/CI family</fullName>
    </submittedName>
</protein>
<name>Q9A3N8_CAUVC</name>
<dbReference type="KEGG" id="ccr:CC_3164"/>
<dbReference type="SUPFAM" id="SSF47413">
    <property type="entry name" value="lambda repressor-like DNA-binding domains"/>
    <property type="match status" value="1"/>
</dbReference>
<feature type="compositionally biased region" description="Basic and acidic residues" evidence="1">
    <location>
        <begin position="13"/>
        <end position="24"/>
    </location>
</feature>
<dbReference type="InterPro" id="IPR001387">
    <property type="entry name" value="Cro/C1-type_HTH"/>
</dbReference>
<dbReference type="SMART" id="SM00530">
    <property type="entry name" value="HTH_XRE"/>
    <property type="match status" value="1"/>
</dbReference>
<reference evidence="3 4" key="1">
    <citation type="journal article" date="2001" name="Proc. Natl. Acad. Sci. U.S.A.">
        <title>Complete genome sequence of Caulobacter crescentus.</title>
        <authorList>
            <person name="Nierman W.C."/>
            <person name="Feldblyum T.V."/>
            <person name="Laub M.T."/>
            <person name="Paulsen I.T."/>
            <person name="Nelson K.E."/>
            <person name="Eisen J.A."/>
            <person name="Heidelberg J.F."/>
            <person name="Alley M.R."/>
            <person name="Ohta N."/>
            <person name="Maddock J.R."/>
            <person name="Potocka I."/>
            <person name="Nelson W.C."/>
            <person name="Newton A."/>
            <person name="Stephens C."/>
            <person name="Phadke N.D."/>
            <person name="Ely B."/>
            <person name="DeBoy R.T."/>
            <person name="Dodson R.J."/>
            <person name="Durkin A.S."/>
            <person name="Gwinn M.L."/>
            <person name="Haft D.H."/>
            <person name="Kolonay J.F."/>
            <person name="Smit J."/>
            <person name="Craven M.B."/>
            <person name="Khouri H."/>
            <person name="Shetty J."/>
            <person name="Berry K."/>
            <person name="Utterback T."/>
            <person name="Tran K."/>
            <person name="Wolf A."/>
            <person name="Vamathevan J."/>
            <person name="Ermolaeva M."/>
            <person name="White O."/>
            <person name="Salzberg S.L."/>
            <person name="Venter J.C."/>
            <person name="Shapiro L."/>
            <person name="Fraser C.M."/>
        </authorList>
    </citation>
    <scope>NUCLEOTIDE SEQUENCE [LARGE SCALE GENOMIC DNA]</scope>
    <source>
        <strain evidence="4">ATCC 19089 / CB15</strain>
    </source>
</reference>
<evidence type="ECO:0000313" key="3">
    <source>
        <dbReference type="EMBL" id="AAK25126.1"/>
    </source>
</evidence>
<dbReference type="eggNOG" id="COG1396">
    <property type="taxonomic scope" value="Bacteria"/>
</dbReference>
<proteinExistence type="predicted"/>
<feature type="region of interest" description="Disordered" evidence="1">
    <location>
        <begin position="1"/>
        <end position="26"/>
    </location>
</feature>
<sequence>MSFSRDNRWRRKNMSEETEGRRPNPVDLHVGGRVRMRRKLLGVSQEQLADSLGLTFQQVQKYERGANRVSASKLYEIAKTLQVPVSFFFDGLADPMNGAEADDAGLHAEKVVQEFLTTPEGLELAEVFPRIARGRVRRQVLDLVRAMADEASRDGA</sequence>
<dbReference type="Pfam" id="PF01381">
    <property type="entry name" value="HTH_3"/>
    <property type="match status" value="1"/>
</dbReference>
<dbReference type="PATRIC" id="fig|190650.5.peg.3173"/>
<feature type="domain" description="HTH cro/C1-type" evidence="2">
    <location>
        <begin position="34"/>
        <end position="88"/>
    </location>
</feature>
<dbReference type="HOGENOM" id="CLU_066192_26_0_5"/>
<dbReference type="AlphaFoldDB" id="Q9A3N8"/>
<dbReference type="InterPro" id="IPR010982">
    <property type="entry name" value="Lambda_DNA-bd_dom_sf"/>
</dbReference>
<organism evidence="3 4">
    <name type="scientific">Caulobacter vibrioides (strain ATCC 19089 / CIP 103742 / CB 15)</name>
    <name type="common">Caulobacter crescentus</name>
    <dbReference type="NCBI Taxonomy" id="190650"/>
    <lineage>
        <taxon>Bacteria</taxon>
        <taxon>Pseudomonadati</taxon>
        <taxon>Pseudomonadota</taxon>
        <taxon>Alphaproteobacteria</taxon>
        <taxon>Caulobacterales</taxon>
        <taxon>Caulobacteraceae</taxon>
        <taxon>Caulobacter</taxon>
    </lineage>
</organism>
<dbReference type="STRING" id="190650.CC_3164"/>
<dbReference type="CDD" id="cd00093">
    <property type="entry name" value="HTH_XRE"/>
    <property type="match status" value="1"/>
</dbReference>